<dbReference type="Gene3D" id="3.30.360.20">
    <property type="entry name" value="RNA 3'-terminal phosphate cyclase, insert domain"/>
    <property type="match status" value="1"/>
</dbReference>
<dbReference type="InterPro" id="IPR013792">
    <property type="entry name" value="RNA3'P_cycl/enolpyr_Trfase_a/b"/>
</dbReference>
<dbReference type="InterPro" id="IPR023797">
    <property type="entry name" value="RNA3'_phos_cyclase_dom"/>
</dbReference>
<dbReference type="VEuPathDB" id="FungiDB:CCM_05232"/>
<proteinExistence type="predicted"/>
<accession>A0A2H4S6M7</accession>
<dbReference type="GO" id="GO:0006396">
    <property type="term" value="P:RNA processing"/>
    <property type="evidence" value="ECO:0007669"/>
    <property type="project" value="InterPro"/>
</dbReference>
<dbReference type="AlphaFoldDB" id="A0A2H4S6M7"/>
<dbReference type="GO" id="GO:0005634">
    <property type="term" value="C:nucleus"/>
    <property type="evidence" value="ECO:0007669"/>
    <property type="project" value="TreeGrafter"/>
</dbReference>
<name>A0A2H4S6M7_CORMI</name>
<dbReference type="InterPro" id="IPR037136">
    <property type="entry name" value="RNA3'_phos_cyclase_dom_sf"/>
</dbReference>
<evidence type="ECO:0000259" key="1">
    <source>
        <dbReference type="Pfam" id="PF01137"/>
    </source>
</evidence>
<dbReference type="InterPro" id="IPR036553">
    <property type="entry name" value="RPTC_insert"/>
</dbReference>
<dbReference type="Proteomes" id="UP000323067">
    <property type="component" value="Chromosome iv"/>
</dbReference>
<evidence type="ECO:0000313" key="3">
    <source>
        <dbReference type="Proteomes" id="UP000323067"/>
    </source>
</evidence>
<dbReference type="OrthoDB" id="25029at2759"/>
<dbReference type="Gene3D" id="3.65.10.20">
    <property type="entry name" value="RNA 3'-terminal phosphate cyclase domain"/>
    <property type="match status" value="1"/>
</dbReference>
<reference evidence="2 3" key="1">
    <citation type="journal article" date="2017" name="BMC Genomics">
        <title>Chromosome level assembly and secondary metabolite potential of the parasitic fungus Cordyceps militaris.</title>
        <authorList>
            <person name="Kramer G.J."/>
            <person name="Nodwell J.R."/>
        </authorList>
    </citation>
    <scope>NUCLEOTIDE SEQUENCE [LARGE SCALE GENOMIC DNA]</scope>
    <source>
        <strain evidence="2 3">ATCC 34164</strain>
    </source>
</reference>
<sequence>MMVKPIELDGRTGEGGGQLVRVAVGLAALTSQPVRITHVRGNRGGPRGGGLKVQHVTSIRWLADVTGADVEGLSVGSETLTFIPKKGPADLAGRSFEIKTDTEAASALLILQAIFPFVLFAGHDNAEPLTITIHGGTNVTWSLSYEYFDQVLMPTLKERFAIQIDRKLNGRSWSNGKTARGSITLTVYPVPKGKKLHYSLPKRYTYPASYEVKTVNISILAPAHAHEHLQNQLFQKLGELYPDADLRVKLVEDSGSNQKWNVLLVAESRDGIRWARDILRGMPKKMRSSDSFVKQVANSVCRDLHKETSLGGQVDEHLQDQLVVVQALCDGYSSFPRGMVREIRSQRQGWRAPWAICRCLGIECGKTRRMIRLAMGRCIHRRRAGWRVGYCQQPNSTIRETLSRGSDSQCRKGWTGWTGWWRRCIMEIVFR</sequence>
<feature type="domain" description="RNA 3'-terminal phosphate cyclase" evidence="1">
    <location>
        <begin position="13"/>
        <end position="336"/>
    </location>
</feature>
<dbReference type="InterPro" id="IPR000228">
    <property type="entry name" value="RNA3'_term_phos_cyc"/>
</dbReference>
<dbReference type="VEuPathDB" id="FungiDB:A9K55_002603"/>
<evidence type="ECO:0000313" key="2">
    <source>
        <dbReference type="EMBL" id="ATY58738.1"/>
    </source>
</evidence>
<protein>
    <submittedName>
        <fullName evidence="2">RNA 3-terminal phosphate cyclase</fullName>
    </submittedName>
</protein>
<dbReference type="GO" id="GO:0003963">
    <property type="term" value="F:RNA-3'-phosphate cyclase activity"/>
    <property type="evidence" value="ECO:0007669"/>
    <property type="project" value="TreeGrafter"/>
</dbReference>
<dbReference type="PANTHER" id="PTHR11096:SF0">
    <property type="entry name" value="RNA 3'-TERMINAL PHOSPHATE CYCLASE"/>
    <property type="match status" value="1"/>
</dbReference>
<dbReference type="PANTHER" id="PTHR11096">
    <property type="entry name" value="RNA 3' TERMINAL PHOSPHATE CYCLASE"/>
    <property type="match status" value="1"/>
</dbReference>
<dbReference type="Pfam" id="PF01137">
    <property type="entry name" value="RTC"/>
    <property type="match status" value="1"/>
</dbReference>
<gene>
    <name evidence="2" type="ORF">A9K55_002603</name>
</gene>
<organism evidence="2 3">
    <name type="scientific">Cordyceps militaris</name>
    <name type="common">Caterpillar fungus</name>
    <name type="synonym">Clavaria militaris</name>
    <dbReference type="NCBI Taxonomy" id="73501"/>
    <lineage>
        <taxon>Eukaryota</taxon>
        <taxon>Fungi</taxon>
        <taxon>Dikarya</taxon>
        <taxon>Ascomycota</taxon>
        <taxon>Pezizomycotina</taxon>
        <taxon>Sordariomycetes</taxon>
        <taxon>Hypocreomycetidae</taxon>
        <taxon>Hypocreales</taxon>
        <taxon>Cordycipitaceae</taxon>
        <taxon>Cordyceps</taxon>
    </lineage>
</organism>
<dbReference type="SUPFAM" id="SSF55205">
    <property type="entry name" value="EPT/RTPC-like"/>
    <property type="match status" value="1"/>
</dbReference>
<dbReference type="EMBL" id="CP023322">
    <property type="protein sequence ID" value="ATY58738.1"/>
    <property type="molecule type" value="Genomic_DNA"/>
</dbReference>